<dbReference type="OrthoDB" id="199913at2759"/>
<evidence type="ECO:0000313" key="1">
    <source>
        <dbReference type="EMBL" id="MBY77996.1"/>
    </source>
</evidence>
<reference evidence="1" key="1">
    <citation type="submission" date="2018-04" db="EMBL/GenBank/DDBJ databases">
        <title>Transcriptome assembly of Sipha flava.</title>
        <authorList>
            <person name="Scully E.D."/>
            <person name="Geib S.M."/>
            <person name="Palmer N.A."/>
            <person name="Koch K."/>
            <person name="Bradshaw J."/>
            <person name="Heng-Moss T."/>
            <person name="Sarath G."/>
        </authorList>
    </citation>
    <scope>NUCLEOTIDE SEQUENCE</scope>
</reference>
<evidence type="ECO:0008006" key="2">
    <source>
        <dbReference type="Google" id="ProtNLM"/>
    </source>
</evidence>
<accession>A0A2S2QJT0</accession>
<name>A0A2S2QJT0_9HEMI</name>
<proteinExistence type="predicted"/>
<organism evidence="1">
    <name type="scientific">Sipha flava</name>
    <name type="common">yellow sugarcane aphid</name>
    <dbReference type="NCBI Taxonomy" id="143950"/>
    <lineage>
        <taxon>Eukaryota</taxon>
        <taxon>Metazoa</taxon>
        <taxon>Ecdysozoa</taxon>
        <taxon>Arthropoda</taxon>
        <taxon>Hexapoda</taxon>
        <taxon>Insecta</taxon>
        <taxon>Pterygota</taxon>
        <taxon>Neoptera</taxon>
        <taxon>Paraneoptera</taxon>
        <taxon>Hemiptera</taxon>
        <taxon>Sternorrhyncha</taxon>
        <taxon>Aphidomorpha</taxon>
        <taxon>Aphidoidea</taxon>
        <taxon>Aphididae</taxon>
        <taxon>Sipha</taxon>
    </lineage>
</organism>
<dbReference type="EMBL" id="GGMS01008793">
    <property type="protein sequence ID" value="MBY77996.1"/>
    <property type="molecule type" value="Transcribed_RNA"/>
</dbReference>
<sequence>MNNPPSSSSSSCDPGPSNSVAVRKRLTSPYSGDFGEYFSQQYSVLKLVLSYLNYYDLNTLRSVNTSLKMAADILLKKRIWIQSGSLNYLQGTDHRPEPIHTKHFIDLKIEPQVLFTFEGVAGSPSSRSRPKICMRLRDRNDDRFFPKSEIVPNSVKTFIPIASKGIIYPEKNDKNELIIVQTMLHKKLVLLYLPTKDNFEVSVFTQVFTTESFEMGNIRRFFLNDHRPVQGVLFLKIGPPHVEGIITYIVSLISTNQSEPFAVSGGHVSSLDYDNPPKKNFSGVLKAIVFRGTGIRCMSDFIGATTNDGVLAGLKHASLYVDKTFGKLNVHKTFIIMFQCIDRNALPIEDYTLLAKIFPGIPIFGLQTWGEIGFRSYNPHGLTFIPKKRKLNIIHSVKTTYMLVTMD</sequence>
<gene>
    <name evidence="1" type="ORF">g.27631</name>
</gene>
<dbReference type="AlphaFoldDB" id="A0A2S2QJT0"/>
<protein>
    <recommendedName>
        <fullName evidence="2">F-box domain-containing protein</fullName>
    </recommendedName>
</protein>